<dbReference type="OrthoDB" id="1109245at2759"/>
<dbReference type="InterPro" id="IPR041982">
    <property type="entry name" value="Ribosomal_eS4_KOW"/>
</dbReference>
<dbReference type="FunFam" id="2.40.50.740:FF:000001">
    <property type="entry name" value="40S ribosomal protein S4"/>
    <property type="match status" value="1"/>
</dbReference>
<dbReference type="CDD" id="cd06087">
    <property type="entry name" value="KOW_RPS4"/>
    <property type="match status" value="1"/>
</dbReference>
<dbReference type="InterPro" id="IPR038237">
    <property type="entry name" value="Ribosomal_eS4_central_sf"/>
</dbReference>
<organism evidence="14 15">
    <name type="scientific">Agrocybe chaxingu</name>
    <dbReference type="NCBI Taxonomy" id="84603"/>
    <lineage>
        <taxon>Eukaryota</taxon>
        <taxon>Fungi</taxon>
        <taxon>Dikarya</taxon>
        <taxon>Basidiomycota</taxon>
        <taxon>Agaricomycotina</taxon>
        <taxon>Agaricomycetes</taxon>
        <taxon>Agaricomycetidae</taxon>
        <taxon>Agaricales</taxon>
        <taxon>Agaricineae</taxon>
        <taxon>Strophariaceae</taxon>
        <taxon>Agrocybe</taxon>
    </lineage>
</organism>
<name>A0A9W8JXL1_9AGAR</name>
<dbReference type="SUPFAM" id="SSF103481">
    <property type="entry name" value="Multidrug resistance efflux transporter EmrE"/>
    <property type="match status" value="1"/>
</dbReference>
<keyword evidence="7" id="KW-0472">Membrane</keyword>
<evidence type="ECO:0000259" key="12">
    <source>
        <dbReference type="Pfam" id="PF08071"/>
    </source>
</evidence>
<dbReference type="Pfam" id="PF01479">
    <property type="entry name" value="S4"/>
    <property type="match status" value="1"/>
</dbReference>
<evidence type="ECO:0000313" key="15">
    <source>
        <dbReference type="Proteomes" id="UP001148786"/>
    </source>
</evidence>
<evidence type="ECO:0000256" key="2">
    <source>
        <dbReference type="ARBA" id="ARBA00022730"/>
    </source>
</evidence>
<dbReference type="InterPro" id="IPR005824">
    <property type="entry name" value="KOW"/>
</dbReference>
<evidence type="ECO:0000259" key="11">
    <source>
        <dbReference type="Pfam" id="PF03151"/>
    </source>
</evidence>
<evidence type="ECO:0000256" key="7">
    <source>
        <dbReference type="SAM" id="Phobius"/>
    </source>
</evidence>
<feature type="transmembrane region" description="Helical" evidence="7">
    <location>
        <begin position="88"/>
        <end position="108"/>
    </location>
</feature>
<dbReference type="Pfam" id="PF00900">
    <property type="entry name" value="Ribosomal_S4e"/>
    <property type="match status" value="1"/>
</dbReference>
<feature type="domain" description="Sugar phosphate transporter" evidence="11">
    <location>
        <begin position="1"/>
        <end position="158"/>
    </location>
</feature>
<evidence type="ECO:0000259" key="9">
    <source>
        <dbReference type="Pfam" id="PF00900"/>
    </source>
</evidence>
<keyword evidence="2 6" id="KW-0699">rRNA-binding</keyword>
<dbReference type="InterPro" id="IPR000876">
    <property type="entry name" value="Ribosomal_eS4"/>
</dbReference>
<dbReference type="PROSITE" id="PS50889">
    <property type="entry name" value="S4"/>
    <property type="match status" value="1"/>
</dbReference>
<evidence type="ECO:0000256" key="3">
    <source>
        <dbReference type="ARBA" id="ARBA00022884"/>
    </source>
</evidence>
<keyword evidence="4" id="KW-0689">Ribosomal protein</keyword>
<evidence type="ECO:0000256" key="4">
    <source>
        <dbReference type="ARBA" id="ARBA00022980"/>
    </source>
</evidence>
<keyword evidence="3 6" id="KW-0694">RNA-binding</keyword>
<dbReference type="Gene3D" id="3.10.290.10">
    <property type="entry name" value="RNA-binding S4 domain"/>
    <property type="match status" value="1"/>
</dbReference>
<evidence type="ECO:0008006" key="16">
    <source>
        <dbReference type="Google" id="ProtNLM"/>
    </source>
</evidence>
<dbReference type="InterPro" id="IPR018199">
    <property type="entry name" value="Ribosomal_eS4_N_CS"/>
</dbReference>
<evidence type="ECO:0000256" key="5">
    <source>
        <dbReference type="ARBA" id="ARBA00023274"/>
    </source>
</evidence>
<proteinExistence type="inferred from homology"/>
<dbReference type="EMBL" id="JANKHO010001123">
    <property type="protein sequence ID" value="KAJ3503571.1"/>
    <property type="molecule type" value="Genomic_DNA"/>
</dbReference>
<reference evidence="14" key="1">
    <citation type="submission" date="2022-07" db="EMBL/GenBank/DDBJ databases">
        <title>Genome Sequence of Agrocybe chaxingu.</title>
        <authorList>
            <person name="Buettner E."/>
        </authorList>
    </citation>
    <scope>NUCLEOTIDE SEQUENCE</scope>
    <source>
        <strain evidence="14">MP-N11</strain>
    </source>
</reference>
<evidence type="ECO:0000259" key="10">
    <source>
        <dbReference type="Pfam" id="PF01479"/>
    </source>
</evidence>
<dbReference type="InterPro" id="IPR037185">
    <property type="entry name" value="EmrE-like"/>
</dbReference>
<dbReference type="Gene3D" id="2.40.50.740">
    <property type="match status" value="1"/>
</dbReference>
<dbReference type="GO" id="GO:0002181">
    <property type="term" value="P:cytoplasmic translation"/>
    <property type="evidence" value="ECO:0007669"/>
    <property type="project" value="UniProtKB-ARBA"/>
</dbReference>
<dbReference type="Pfam" id="PF08071">
    <property type="entry name" value="RS4NT"/>
    <property type="match status" value="1"/>
</dbReference>
<feature type="domain" description="KOW" evidence="8">
    <location>
        <begin position="387"/>
        <end position="420"/>
    </location>
</feature>
<keyword evidence="7" id="KW-0812">Transmembrane</keyword>
<dbReference type="PANTHER" id="PTHR11581">
    <property type="entry name" value="30S/40S RIBOSOMAL PROTEIN S4"/>
    <property type="match status" value="1"/>
</dbReference>
<feature type="transmembrane region" description="Helical" evidence="7">
    <location>
        <begin position="43"/>
        <end position="62"/>
    </location>
</feature>
<dbReference type="FunFam" id="3.10.290.10:FF:000002">
    <property type="entry name" value="40S ribosomal protein S4"/>
    <property type="match status" value="1"/>
</dbReference>
<dbReference type="Gene3D" id="2.30.30.30">
    <property type="match status" value="1"/>
</dbReference>
<evidence type="ECO:0000259" key="8">
    <source>
        <dbReference type="Pfam" id="PF00467"/>
    </source>
</evidence>
<protein>
    <recommendedName>
        <fullName evidence="16">40S ribosomal protein S4</fullName>
    </recommendedName>
</protein>
<keyword evidence="7" id="KW-1133">Transmembrane helix</keyword>
<dbReference type="Pfam" id="PF00467">
    <property type="entry name" value="KOW"/>
    <property type="match status" value="1"/>
</dbReference>
<dbReference type="PANTHER" id="PTHR11581:SF0">
    <property type="entry name" value="SMALL RIBOSOMAL SUBUNIT PROTEIN ES4"/>
    <property type="match status" value="1"/>
</dbReference>
<feature type="domain" description="Small ribosomal subunit protein eS4 N-terminal" evidence="12">
    <location>
        <begin position="211"/>
        <end position="247"/>
    </location>
</feature>
<dbReference type="InterPro" id="IPR013843">
    <property type="entry name" value="Ribosomal_eS4_N"/>
</dbReference>
<feature type="domain" description="Small ribosomal subunit protein eS4 central region" evidence="9">
    <location>
        <begin position="305"/>
        <end position="378"/>
    </location>
</feature>
<dbReference type="GO" id="GO:0019843">
    <property type="term" value="F:rRNA binding"/>
    <property type="evidence" value="ECO:0007669"/>
    <property type="project" value="UniProtKB-KW"/>
</dbReference>
<dbReference type="Pfam" id="PF03151">
    <property type="entry name" value="TPT"/>
    <property type="match status" value="1"/>
</dbReference>
<feature type="domain" description="RNA-binding S4" evidence="10">
    <location>
        <begin position="252"/>
        <end position="292"/>
    </location>
</feature>
<dbReference type="CDD" id="cd00165">
    <property type="entry name" value="S4"/>
    <property type="match status" value="1"/>
</dbReference>
<accession>A0A9W8JXL1</accession>
<dbReference type="AlphaFoldDB" id="A0A9W8JXL1"/>
<dbReference type="Pfam" id="PF16121">
    <property type="entry name" value="40S_S4_C"/>
    <property type="match status" value="1"/>
</dbReference>
<dbReference type="FunFam" id="2.30.30.30:FF:000005">
    <property type="entry name" value="40S ribosomal protein S4"/>
    <property type="match status" value="1"/>
</dbReference>
<dbReference type="InterPro" id="IPR036986">
    <property type="entry name" value="S4_RNA-bd_sf"/>
</dbReference>
<keyword evidence="5" id="KW-0687">Ribonucleoprotein</keyword>
<feature type="domain" description="Small ribosomal subunit protein eS4 C-terminal" evidence="13">
    <location>
        <begin position="421"/>
        <end position="467"/>
    </location>
</feature>
<dbReference type="GO" id="GO:0003735">
    <property type="term" value="F:structural constituent of ribosome"/>
    <property type="evidence" value="ECO:0007669"/>
    <property type="project" value="InterPro"/>
</dbReference>
<dbReference type="HAMAP" id="MF_00485">
    <property type="entry name" value="Ribosomal_eS4"/>
    <property type="match status" value="1"/>
</dbReference>
<evidence type="ECO:0000259" key="13">
    <source>
        <dbReference type="Pfam" id="PF16121"/>
    </source>
</evidence>
<dbReference type="GO" id="GO:0022627">
    <property type="term" value="C:cytosolic small ribosomal subunit"/>
    <property type="evidence" value="ECO:0007669"/>
    <property type="project" value="TreeGrafter"/>
</dbReference>
<dbReference type="Proteomes" id="UP001148786">
    <property type="component" value="Unassembled WGS sequence"/>
</dbReference>
<dbReference type="InterPro" id="IPR013845">
    <property type="entry name" value="Ribosomal_eS4_central_region"/>
</dbReference>
<evidence type="ECO:0000256" key="6">
    <source>
        <dbReference type="PROSITE-ProRule" id="PRU00182"/>
    </source>
</evidence>
<comment type="similarity">
    <text evidence="1">Belongs to the eukaryotic ribosomal protein eS4 family.</text>
</comment>
<dbReference type="InterPro" id="IPR014722">
    <property type="entry name" value="Rib_uL2_dom2"/>
</dbReference>
<dbReference type="InterPro" id="IPR032277">
    <property type="entry name" value="Ribosomal_eS4_C"/>
</dbReference>
<comment type="caution">
    <text evidence="14">The sequence shown here is derived from an EMBL/GenBank/DDBJ whole genome shotgun (WGS) entry which is preliminary data.</text>
</comment>
<keyword evidence="15" id="KW-1185">Reference proteome</keyword>
<dbReference type="InterPro" id="IPR004853">
    <property type="entry name" value="Sugar_P_trans_dom"/>
</dbReference>
<gene>
    <name evidence="14" type="ORF">NLJ89_g8373</name>
</gene>
<evidence type="ECO:0000256" key="1">
    <source>
        <dbReference type="ARBA" id="ARBA00007500"/>
    </source>
</evidence>
<evidence type="ECO:0000313" key="14">
    <source>
        <dbReference type="EMBL" id="KAJ3503571.1"/>
    </source>
</evidence>
<sequence>MGLLCAFGSAIVFVSSNIFFKKIMPSNSPGSSGSSHKLDKMNLLLYSSGLAFLLMVPIWVYYDLPVFLSGTLHPAVAKGGPPAHSVSYYFFMNGTVHYAQNIIAFVILSSTSPVTYSIASLIKRVAVICIAIVWFNQSVHPVQAIGIVMTFTGLYMYNNAKGDVEKGEKKLRRIEAARDMMLPTTKEDSKMMLGTDTPPSEMIPEYQQEARGPKKHLKRLSAPSSWMLDKLSGTYAPRPSPGPHKLRESLPLTVFLRNRLKYALTGREVTAIVKQRLVKIDGKVRTDPTYPAGFMGLCDLLEKSGEHFRLLYDVKGRFTIHRITPEEATYKLLKVRRVAIGNGGVPHVVTHDGRTIRYPDPHIRVNDTVKFDLEQGKITDFVKFDTGNIVMITGGRNMGRAGVIVHREKHIGGFDIVHVKDSLDRTFATRISNIFVIGEGIKPWVSLPKGKGTKLTISEERDVRRKRAAE</sequence>
<dbReference type="InterPro" id="IPR002942">
    <property type="entry name" value="S4_RNA-bd"/>
</dbReference>
<dbReference type="PROSITE" id="PS00528">
    <property type="entry name" value="RIBOSOMAL_S4E"/>
    <property type="match status" value="1"/>
</dbReference>